<keyword evidence="5" id="KW-0862">Zinc</keyword>
<keyword evidence="14" id="KW-0121">Carboxypeptidase</keyword>
<feature type="signal peptide" evidence="11">
    <location>
        <begin position="1"/>
        <end position="18"/>
    </location>
</feature>
<dbReference type="PROSITE" id="PS52035">
    <property type="entry name" value="PEPTIDASE_M14"/>
    <property type="match status" value="1"/>
</dbReference>
<evidence type="ECO:0000256" key="10">
    <source>
        <dbReference type="SAM" id="MobiDB-lite"/>
    </source>
</evidence>
<evidence type="ECO:0000256" key="11">
    <source>
        <dbReference type="SAM" id="SignalP"/>
    </source>
</evidence>
<evidence type="ECO:0000256" key="5">
    <source>
        <dbReference type="ARBA" id="ARBA00022833"/>
    </source>
</evidence>
<keyword evidence="4" id="KW-0378">Hydrolase</keyword>
<comment type="similarity">
    <text evidence="2 9">Belongs to the peptidase M14 family.</text>
</comment>
<dbReference type="Pfam" id="PF00246">
    <property type="entry name" value="Peptidase_M14"/>
    <property type="match status" value="1"/>
</dbReference>
<dbReference type="InterPro" id="IPR000834">
    <property type="entry name" value="Peptidase_M14"/>
</dbReference>
<feature type="chain" id="PRO_5046715183" evidence="11">
    <location>
        <begin position="19"/>
        <end position="702"/>
    </location>
</feature>
<dbReference type="SUPFAM" id="SSF49265">
    <property type="entry name" value="Fibronectin type III"/>
    <property type="match status" value="1"/>
</dbReference>
<protein>
    <submittedName>
        <fullName evidence="14">M14 family zinc carboxypeptidase</fullName>
    </submittedName>
</protein>
<dbReference type="Gene3D" id="3.40.630.10">
    <property type="entry name" value="Zn peptidases"/>
    <property type="match status" value="1"/>
</dbReference>
<dbReference type="Proteomes" id="UP001597260">
    <property type="component" value="Unassembled WGS sequence"/>
</dbReference>
<feature type="domain" description="Peptidase M14" evidence="13">
    <location>
        <begin position="157"/>
        <end position="394"/>
    </location>
</feature>
<evidence type="ECO:0000256" key="4">
    <source>
        <dbReference type="ARBA" id="ARBA00022801"/>
    </source>
</evidence>
<sequence length="702" mass="74511">MLLAAALAVTAVPGAAHGNPAPSTQDSVQAAAEPNQVQGLTVVQADGYATLKWTPLEGATDYQIERTPVDDQDVATGAPVITGVWRPNRQVNPEAPTFADAGFNPGDRFQWRVRARFGTTAQPYSAPVSGTTRQPWGDPNVPGENLRTQWETSRAAQYTSDVNEYAYTATIDGLSDRVRTVEIGRTILDRPINMLVFGYPKPPATPEAVAATSPLLINCNVHGNEPGDREACLIMARQLAFGQDVRTIDLLSNTTVLIVPTINGDGRAANTRGNNAGQDLNRDYSLIRQPETFAFVKMLKEYRPVAGYDGHEYGNSSAGDLPMLPPRHQNVAKGIFDESMNMIEGHMYEQGAKDGWWACPYGCVGGGNVGLGEETILRNTLGLKNVVNSLLELRSSGGVTRPDEGNTANNRRRKTYSAVWTFQQFLDYHRASLSAIKQTRGEAIKFQSVNDGRIVFRGSHEIPAHPAPHPGDAVPPADAPLPSRILENAPCAYRLTEEQYHGERTDGPAGKRTTVAQRLAAHGWKVVKTSGGYIVPLAQPERGLIPLLLDGAGVEKLVDGDRVYPTLTGRHNGPLTVTGFACLSGASVNGPVTVAPGATLVATGSSFNGPINAAGAAGFFLSGNTVHGPVRVTNVTNAVSLIDNKVSGPVDLAANRTGGDVPFVAGNTVNGPLSCASNSPAPTNLELRNTVSGPRSGQCAGL</sequence>
<dbReference type="EMBL" id="JBHTMP010000024">
    <property type="protein sequence ID" value="MFD1322781.1"/>
    <property type="molecule type" value="Genomic_DNA"/>
</dbReference>
<reference evidence="15" key="1">
    <citation type="journal article" date="2019" name="Int. J. Syst. Evol. Microbiol.">
        <title>The Global Catalogue of Microorganisms (GCM) 10K type strain sequencing project: providing services to taxonomists for standard genome sequencing and annotation.</title>
        <authorList>
            <consortium name="The Broad Institute Genomics Platform"/>
            <consortium name="The Broad Institute Genome Sequencing Center for Infectious Disease"/>
            <person name="Wu L."/>
            <person name="Ma J."/>
        </authorList>
    </citation>
    <scope>NUCLEOTIDE SEQUENCE [LARGE SCALE GENOMIC DNA]</scope>
    <source>
        <strain evidence="15">JCM 31037</strain>
    </source>
</reference>
<evidence type="ECO:0000313" key="14">
    <source>
        <dbReference type="EMBL" id="MFD1322781.1"/>
    </source>
</evidence>
<keyword evidence="8" id="KW-0119">Carbohydrate metabolism</keyword>
<keyword evidence="15" id="KW-1185">Reference proteome</keyword>
<dbReference type="PROSITE" id="PS50853">
    <property type="entry name" value="FN3"/>
    <property type="match status" value="1"/>
</dbReference>
<evidence type="ECO:0000256" key="3">
    <source>
        <dbReference type="ARBA" id="ARBA00022670"/>
    </source>
</evidence>
<gene>
    <name evidence="14" type="ORF">ACFQ4H_16910</name>
</gene>
<accession>A0ABW3YGM0</accession>
<dbReference type="InterPro" id="IPR003961">
    <property type="entry name" value="FN3_dom"/>
</dbReference>
<evidence type="ECO:0000256" key="1">
    <source>
        <dbReference type="ARBA" id="ARBA00001947"/>
    </source>
</evidence>
<dbReference type="Gene3D" id="2.60.40.10">
    <property type="entry name" value="Immunoglobulins"/>
    <property type="match status" value="1"/>
</dbReference>
<comment type="caution">
    <text evidence="9">Lacks conserved residue(s) required for the propagation of feature annotation.</text>
</comment>
<dbReference type="PANTHER" id="PTHR11705">
    <property type="entry name" value="PROTEASE FAMILY M14 CARBOXYPEPTIDASE A,B"/>
    <property type="match status" value="1"/>
</dbReference>
<keyword evidence="3" id="KW-0645">Protease</keyword>
<proteinExistence type="inferred from homology"/>
<keyword evidence="6" id="KW-0482">Metalloprotease</keyword>
<feature type="compositionally biased region" description="Polar residues" evidence="10">
    <location>
        <begin position="122"/>
        <end position="134"/>
    </location>
</feature>
<dbReference type="SUPFAM" id="SSF53187">
    <property type="entry name" value="Zn-dependent exopeptidases"/>
    <property type="match status" value="1"/>
</dbReference>
<organism evidence="14 15">
    <name type="scientific">Micromonospora sonneratiae</name>
    <dbReference type="NCBI Taxonomy" id="1184706"/>
    <lineage>
        <taxon>Bacteria</taxon>
        <taxon>Bacillati</taxon>
        <taxon>Actinomycetota</taxon>
        <taxon>Actinomycetes</taxon>
        <taxon>Micromonosporales</taxon>
        <taxon>Micromonosporaceae</taxon>
        <taxon>Micromonospora</taxon>
    </lineage>
</organism>
<name>A0ABW3YGM0_9ACTN</name>
<evidence type="ECO:0000256" key="2">
    <source>
        <dbReference type="ARBA" id="ARBA00005988"/>
    </source>
</evidence>
<dbReference type="InterPro" id="IPR036116">
    <property type="entry name" value="FN3_sf"/>
</dbReference>
<evidence type="ECO:0000259" key="12">
    <source>
        <dbReference type="PROSITE" id="PS50853"/>
    </source>
</evidence>
<evidence type="ECO:0000256" key="6">
    <source>
        <dbReference type="ARBA" id="ARBA00023049"/>
    </source>
</evidence>
<dbReference type="InterPro" id="IPR013783">
    <property type="entry name" value="Ig-like_fold"/>
</dbReference>
<dbReference type="RefSeq" id="WP_377571936.1">
    <property type="nucleotide sequence ID" value="NZ_JBHTMP010000024.1"/>
</dbReference>
<dbReference type="PANTHER" id="PTHR11705:SF143">
    <property type="entry name" value="SLL0236 PROTEIN"/>
    <property type="match status" value="1"/>
</dbReference>
<dbReference type="GO" id="GO:0004180">
    <property type="term" value="F:carboxypeptidase activity"/>
    <property type="evidence" value="ECO:0007669"/>
    <property type="project" value="UniProtKB-KW"/>
</dbReference>
<comment type="cofactor">
    <cofactor evidence="1">
        <name>Zn(2+)</name>
        <dbReference type="ChEBI" id="CHEBI:29105"/>
    </cofactor>
</comment>
<evidence type="ECO:0000256" key="9">
    <source>
        <dbReference type="PROSITE-ProRule" id="PRU01379"/>
    </source>
</evidence>
<keyword evidence="11" id="KW-0732">Signal</keyword>
<evidence type="ECO:0000256" key="7">
    <source>
        <dbReference type="ARBA" id="ARBA00023295"/>
    </source>
</evidence>
<evidence type="ECO:0000256" key="8">
    <source>
        <dbReference type="ARBA" id="ARBA00023326"/>
    </source>
</evidence>
<feature type="region of interest" description="Disordered" evidence="10">
    <location>
        <begin position="122"/>
        <end position="143"/>
    </location>
</feature>
<dbReference type="SMART" id="SM00631">
    <property type="entry name" value="Zn_pept"/>
    <property type="match status" value="1"/>
</dbReference>
<feature type="domain" description="Fibronectin type-III" evidence="12">
    <location>
        <begin position="33"/>
        <end position="135"/>
    </location>
</feature>
<keyword evidence="8" id="KW-0624">Polysaccharide degradation</keyword>
<evidence type="ECO:0000259" key="13">
    <source>
        <dbReference type="PROSITE" id="PS52035"/>
    </source>
</evidence>
<comment type="caution">
    <text evidence="14">The sequence shown here is derived from an EMBL/GenBank/DDBJ whole genome shotgun (WGS) entry which is preliminary data.</text>
</comment>
<evidence type="ECO:0000313" key="15">
    <source>
        <dbReference type="Proteomes" id="UP001597260"/>
    </source>
</evidence>
<keyword evidence="7" id="KW-0326">Glycosidase</keyword>